<evidence type="ECO:0000313" key="3">
    <source>
        <dbReference type="Proteomes" id="UP000324091"/>
    </source>
</evidence>
<evidence type="ECO:0000256" key="1">
    <source>
        <dbReference type="SAM" id="MobiDB-lite"/>
    </source>
</evidence>
<protein>
    <submittedName>
        <fullName evidence="2">Uncharacterized protein</fullName>
    </submittedName>
</protein>
<feature type="compositionally biased region" description="Basic and acidic residues" evidence="1">
    <location>
        <begin position="232"/>
        <end position="246"/>
    </location>
</feature>
<accession>A0A5C6NWS2</accession>
<feature type="region of interest" description="Disordered" evidence="1">
    <location>
        <begin position="232"/>
        <end position="264"/>
    </location>
</feature>
<keyword evidence="3" id="KW-1185">Reference proteome</keyword>
<name>A0A5C6NWS2_9TELE</name>
<evidence type="ECO:0000313" key="2">
    <source>
        <dbReference type="EMBL" id="TWW71466.1"/>
    </source>
</evidence>
<reference evidence="2 3" key="1">
    <citation type="submission" date="2019-04" db="EMBL/GenBank/DDBJ databases">
        <title>Chromosome genome assembly for Takifugu flavidus.</title>
        <authorList>
            <person name="Xiao S."/>
        </authorList>
    </citation>
    <scope>NUCLEOTIDE SEQUENCE [LARGE SCALE GENOMIC DNA]</scope>
    <source>
        <strain evidence="2">HTHZ2018</strain>
        <tissue evidence="2">Muscle</tissue>
    </source>
</reference>
<comment type="caution">
    <text evidence="2">The sequence shown here is derived from an EMBL/GenBank/DDBJ whole genome shotgun (WGS) entry which is preliminary data.</text>
</comment>
<dbReference type="AlphaFoldDB" id="A0A5C6NWS2"/>
<gene>
    <name evidence="2" type="ORF">D4764_17G0009490</name>
</gene>
<sequence>MARGMNEFPSLLVLNLGRRSLWLIRLLWLWMTVCRGWRSLSMMLRSLSIVLLSATVARDLPRETSRAHLKQMPEPRQLTPLDAKEQRLYSELLPSDPNSKRAPSHPGEESHFHHLYMRSYSFGHYPNFMLQWFWNVYVDDTNVSTFYSVNSISCSDGKSTKSDGSCSLASVDFNSFKATWIREVHQNKETWRSQAAKELEEDAQRCQHKNGIKEEKFIRKLLNVTDKILEMKSDRQKEKQENEGGARDPGSATNTYPQGGTELGDQEVDHPISGVEVAEVVKQLPGGGAPGADVILPGVLEKRIRLIVKPLIEEEQCGFRPGRGTTDKLFTLAGVLEGSWEFAQPVHMCFVDLEKAYDWVPRSILWGVPQEYGVEGPLIRAAQSLYQRSRSLVRIAG</sequence>
<proteinExistence type="predicted"/>
<dbReference type="Proteomes" id="UP000324091">
    <property type="component" value="Chromosome 17"/>
</dbReference>
<dbReference type="EMBL" id="RHFK02000009">
    <property type="protein sequence ID" value="TWW71466.1"/>
    <property type="molecule type" value="Genomic_DNA"/>
</dbReference>
<dbReference type="PANTHER" id="PTHR19446">
    <property type="entry name" value="REVERSE TRANSCRIPTASES"/>
    <property type="match status" value="1"/>
</dbReference>
<organism evidence="2 3">
    <name type="scientific">Takifugu flavidus</name>
    <name type="common">sansaifugu</name>
    <dbReference type="NCBI Taxonomy" id="433684"/>
    <lineage>
        <taxon>Eukaryota</taxon>
        <taxon>Metazoa</taxon>
        <taxon>Chordata</taxon>
        <taxon>Craniata</taxon>
        <taxon>Vertebrata</taxon>
        <taxon>Euteleostomi</taxon>
        <taxon>Actinopterygii</taxon>
        <taxon>Neopterygii</taxon>
        <taxon>Teleostei</taxon>
        <taxon>Neoteleostei</taxon>
        <taxon>Acanthomorphata</taxon>
        <taxon>Eupercaria</taxon>
        <taxon>Tetraodontiformes</taxon>
        <taxon>Tetradontoidea</taxon>
        <taxon>Tetraodontidae</taxon>
        <taxon>Takifugu</taxon>
    </lineage>
</organism>